<dbReference type="EMBL" id="CAXDID020000039">
    <property type="protein sequence ID" value="CAL5999394.1"/>
    <property type="molecule type" value="Genomic_DNA"/>
</dbReference>
<feature type="domain" description="Tyrosine specific protein phosphatases" evidence="2">
    <location>
        <begin position="276"/>
        <end position="353"/>
    </location>
</feature>
<accession>A0AA86UKI6</accession>
<dbReference type="Gene3D" id="3.90.190.10">
    <property type="entry name" value="Protein tyrosine phosphatase superfamily"/>
    <property type="match status" value="1"/>
</dbReference>
<evidence type="ECO:0000313" key="6">
    <source>
        <dbReference type="Proteomes" id="UP001642409"/>
    </source>
</evidence>
<evidence type="ECO:0000313" key="5">
    <source>
        <dbReference type="EMBL" id="CAL6029894.1"/>
    </source>
</evidence>
<evidence type="ECO:0000259" key="2">
    <source>
        <dbReference type="PROSITE" id="PS50056"/>
    </source>
</evidence>
<dbReference type="Proteomes" id="UP001642409">
    <property type="component" value="Unassembled WGS sequence"/>
</dbReference>
<sequence length="376" mass="43831">MSIDLSSPGLSFSDPEVLRPTSDIMNMRQDPLLSTVEDYRQYYLTEMNSVMEMRVKYMNDSEAKQYSEKHKTHNRYANITPILRTQPSLEYFNGNIIHLGRFDFLITQAPTKFNSFYKNVYSFKPDIIVQLTKFLEGNIPKADRYIPLIEGESASFYQESIDAQYTSLAYQTALTSQKNSIFLTKDMIEAEKAKSAPESFFWHAKQLSFPEENLIVRASTFKEISPDFYKAKLTIDYQSQNVECPPIYFDIKQKKCEPVYYYYGLWNDFQKPGSEEDVFNLCLSQQEHLKSENHKVLLHCSAGIGRSATFAVCLYIFECFSKKDLVTNKDGWNMLPLTIFEAVEALRTQRNPMCVQTVDQFMFLFSFAEYCKRKLM</sequence>
<evidence type="ECO:0000313" key="4">
    <source>
        <dbReference type="EMBL" id="CAL5999394.1"/>
    </source>
</evidence>
<keyword evidence="6" id="KW-1185">Reference proteome</keyword>
<dbReference type="PROSITE" id="PS00383">
    <property type="entry name" value="TYR_PHOSPHATASE_1"/>
    <property type="match status" value="1"/>
</dbReference>
<dbReference type="InterPro" id="IPR000387">
    <property type="entry name" value="Tyr_Pase_dom"/>
</dbReference>
<dbReference type="PANTHER" id="PTHR19134:SF449">
    <property type="entry name" value="TYROSINE-PROTEIN PHOSPHATASE 1"/>
    <property type="match status" value="1"/>
</dbReference>
<protein>
    <submittedName>
        <fullName evidence="3">Protein tyrosine phosphatase</fullName>
    </submittedName>
    <submittedName>
        <fullName evidence="4">Protein_tyrosine phosphatase</fullName>
    </submittedName>
</protein>
<reference evidence="4 6" key="2">
    <citation type="submission" date="2024-07" db="EMBL/GenBank/DDBJ databases">
        <authorList>
            <person name="Akdeniz Z."/>
        </authorList>
    </citation>
    <scope>NUCLEOTIDE SEQUENCE [LARGE SCALE GENOMIC DNA]</scope>
</reference>
<evidence type="ECO:0000259" key="1">
    <source>
        <dbReference type="PROSITE" id="PS50055"/>
    </source>
</evidence>
<proteinExistence type="predicted"/>
<dbReference type="SUPFAM" id="SSF52799">
    <property type="entry name" value="(Phosphotyrosine protein) phosphatases II"/>
    <property type="match status" value="1"/>
</dbReference>
<dbReference type="PRINTS" id="PR00700">
    <property type="entry name" value="PRTYPHPHTASE"/>
</dbReference>
<dbReference type="PROSITE" id="PS50056">
    <property type="entry name" value="TYR_PHOSPHATASE_2"/>
    <property type="match status" value="1"/>
</dbReference>
<dbReference type="SMART" id="SM00404">
    <property type="entry name" value="PTPc_motif"/>
    <property type="match status" value="1"/>
</dbReference>
<dbReference type="InterPro" id="IPR050348">
    <property type="entry name" value="Protein-Tyr_Phosphatase"/>
</dbReference>
<dbReference type="PANTHER" id="PTHR19134">
    <property type="entry name" value="RECEPTOR-TYPE TYROSINE-PROTEIN PHOSPHATASE"/>
    <property type="match status" value="1"/>
</dbReference>
<dbReference type="InterPro" id="IPR029021">
    <property type="entry name" value="Prot-tyrosine_phosphatase-like"/>
</dbReference>
<dbReference type="Pfam" id="PF00102">
    <property type="entry name" value="Y_phosphatase"/>
    <property type="match status" value="2"/>
</dbReference>
<gene>
    <name evidence="4" type="ORF">HINF_LOCUS16199</name>
    <name evidence="5" type="ORF">HINF_LOCUS32771</name>
    <name evidence="3" type="ORF">HINF_LOCUS46949</name>
</gene>
<dbReference type="PROSITE" id="PS50055">
    <property type="entry name" value="TYR_PHOSPHATASE_PTP"/>
    <property type="match status" value="1"/>
</dbReference>
<dbReference type="InterPro" id="IPR003595">
    <property type="entry name" value="Tyr_Pase_cat"/>
</dbReference>
<dbReference type="SMART" id="SM00194">
    <property type="entry name" value="PTPc"/>
    <property type="match status" value="1"/>
</dbReference>
<dbReference type="InterPro" id="IPR016130">
    <property type="entry name" value="Tyr_Pase_AS"/>
</dbReference>
<reference evidence="3" key="1">
    <citation type="submission" date="2023-06" db="EMBL/GenBank/DDBJ databases">
        <authorList>
            <person name="Kurt Z."/>
        </authorList>
    </citation>
    <scope>NUCLEOTIDE SEQUENCE</scope>
</reference>
<dbReference type="InterPro" id="IPR000242">
    <property type="entry name" value="PTP_cat"/>
</dbReference>
<dbReference type="AlphaFoldDB" id="A0AA86UKI6"/>
<dbReference type="EMBL" id="CATOUU010000916">
    <property type="protein sequence ID" value="CAI9959304.1"/>
    <property type="molecule type" value="Genomic_DNA"/>
</dbReference>
<dbReference type="EMBL" id="CAXDID020000112">
    <property type="protein sequence ID" value="CAL6029894.1"/>
    <property type="molecule type" value="Genomic_DNA"/>
</dbReference>
<feature type="domain" description="Tyrosine-protein phosphatase" evidence="1">
    <location>
        <begin position="43"/>
        <end position="365"/>
    </location>
</feature>
<dbReference type="GO" id="GO:0004725">
    <property type="term" value="F:protein tyrosine phosphatase activity"/>
    <property type="evidence" value="ECO:0007669"/>
    <property type="project" value="InterPro"/>
</dbReference>
<name>A0AA86UKI6_9EUKA</name>
<organism evidence="3">
    <name type="scientific">Hexamita inflata</name>
    <dbReference type="NCBI Taxonomy" id="28002"/>
    <lineage>
        <taxon>Eukaryota</taxon>
        <taxon>Metamonada</taxon>
        <taxon>Diplomonadida</taxon>
        <taxon>Hexamitidae</taxon>
        <taxon>Hexamitinae</taxon>
        <taxon>Hexamita</taxon>
    </lineage>
</organism>
<evidence type="ECO:0000313" key="3">
    <source>
        <dbReference type="EMBL" id="CAI9959304.1"/>
    </source>
</evidence>
<comment type="caution">
    <text evidence="3">The sequence shown here is derived from an EMBL/GenBank/DDBJ whole genome shotgun (WGS) entry which is preliminary data.</text>
</comment>